<keyword evidence="3" id="KW-0698">rRNA processing</keyword>
<dbReference type="AlphaFoldDB" id="A0AB34JSD1"/>
<evidence type="ECO:0000256" key="3">
    <source>
        <dbReference type="ARBA" id="ARBA00022552"/>
    </source>
</evidence>
<dbReference type="Pfam" id="PF05997">
    <property type="entry name" value="Nop52"/>
    <property type="match status" value="1"/>
</dbReference>
<keyword evidence="4" id="KW-0539">Nucleus</keyword>
<keyword evidence="7" id="KW-1185">Reference proteome</keyword>
<gene>
    <name evidence="6" type="ORF">AB1Y20_018773</name>
</gene>
<name>A0AB34JSD1_PRYPA</name>
<evidence type="ECO:0000256" key="2">
    <source>
        <dbReference type="ARBA" id="ARBA00006374"/>
    </source>
</evidence>
<protein>
    <recommendedName>
        <fullName evidence="8">Ribosomal RNA-processing protein 1 homolog</fullName>
    </recommendedName>
</protein>
<comment type="caution">
    <text evidence="6">The sequence shown here is derived from an EMBL/GenBank/DDBJ whole genome shotgun (WGS) entry which is preliminary data.</text>
</comment>
<evidence type="ECO:0000256" key="4">
    <source>
        <dbReference type="ARBA" id="ARBA00023242"/>
    </source>
</evidence>
<dbReference type="InterPro" id="IPR010301">
    <property type="entry name" value="RRP1"/>
</dbReference>
<organism evidence="6 7">
    <name type="scientific">Prymnesium parvum</name>
    <name type="common">Toxic golden alga</name>
    <dbReference type="NCBI Taxonomy" id="97485"/>
    <lineage>
        <taxon>Eukaryota</taxon>
        <taxon>Haptista</taxon>
        <taxon>Haptophyta</taxon>
        <taxon>Prymnesiophyceae</taxon>
        <taxon>Prymnesiales</taxon>
        <taxon>Prymnesiaceae</taxon>
        <taxon>Prymnesium</taxon>
    </lineage>
</organism>
<evidence type="ECO:0000313" key="7">
    <source>
        <dbReference type="Proteomes" id="UP001515480"/>
    </source>
</evidence>
<comment type="subcellular location">
    <subcellularLocation>
        <location evidence="1">Nucleus</location>
    </subcellularLocation>
</comment>
<dbReference type="EMBL" id="JBGBPQ010000005">
    <property type="protein sequence ID" value="KAL1523852.1"/>
    <property type="molecule type" value="Genomic_DNA"/>
</dbReference>
<sequence length="461" mass="49578">MGKKRARPTEEVDASEHAEVIQFAEGQPKFGHRLVSNEKEVRDAAVTSVSGYLKSARAIDALELAKLWKALYYCFWHSDKPKVQRALAEQLAALVNAIPRTQAIPFARAFWETMAREWHGIDRLRLDKYYVLMRCFLRECLLLLEREQWDAARVAELAAMLGESVLHARVAVGLRYFMLDSLLPMLREATNTEAIPAESLLALLEPFVLLMGGAADDHMLQRAISGVVEPLLKSGEEGEAGGEESEKRLVVPLAEVAERLFELASSKATLERNRTALYALQQRVEALAGVPAFKATDGAKVKRAPRKEKAATSEPSAAHAASVGVLKALITSKKKKPLAALVTAPAAAESATDPPAPASGARKKKGKAQASSAEDVPETAPAAAESATDPPAPASGARKKKGKAQASAAEDVPETTPAAAETDSVAPSVAPEARKKRAKVQPPIAEAKPVAERTSTRSTRR</sequence>
<feature type="region of interest" description="Disordered" evidence="5">
    <location>
        <begin position="345"/>
        <end position="461"/>
    </location>
</feature>
<dbReference type="GO" id="GO:0005634">
    <property type="term" value="C:nucleus"/>
    <property type="evidence" value="ECO:0007669"/>
    <property type="project" value="UniProtKB-SubCell"/>
</dbReference>
<feature type="region of interest" description="Disordered" evidence="5">
    <location>
        <begin position="297"/>
        <end position="318"/>
    </location>
</feature>
<proteinExistence type="inferred from homology"/>
<dbReference type="PANTHER" id="PTHR13026:SF0">
    <property type="entry name" value="RIBOSOMAL RNA PROCESSING 1B"/>
    <property type="match status" value="1"/>
</dbReference>
<feature type="compositionally biased region" description="Low complexity" evidence="5">
    <location>
        <begin position="378"/>
        <end position="389"/>
    </location>
</feature>
<evidence type="ECO:0000313" key="6">
    <source>
        <dbReference type="EMBL" id="KAL1523852.1"/>
    </source>
</evidence>
<evidence type="ECO:0008006" key="8">
    <source>
        <dbReference type="Google" id="ProtNLM"/>
    </source>
</evidence>
<evidence type="ECO:0000256" key="1">
    <source>
        <dbReference type="ARBA" id="ARBA00004123"/>
    </source>
</evidence>
<comment type="similarity">
    <text evidence="2">Belongs to the RRP1 family.</text>
</comment>
<reference evidence="6 7" key="1">
    <citation type="journal article" date="2024" name="Science">
        <title>Giant polyketide synthase enzymes in the biosynthesis of giant marine polyether toxins.</title>
        <authorList>
            <person name="Fallon T.R."/>
            <person name="Shende V.V."/>
            <person name="Wierzbicki I.H."/>
            <person name="Pendleton A.L."/>
            <person name="Watervoot N.F."/>
            <person name="Auber R.P."/>
            <person name="Gonzalez D.J."/>
            <person name="Wisecaver J.H."/>
            <person name="Moore B.S."/>
        </authorList>
    </citation>
    <scope>NUCLEOTIDE SEQUENCE [LARGE SCALE GENOMIC DNA]</scope>
    <source>
        <strain evidence="6 7">12B1</strain>
    </source>
</reference>
<dbReference type="Proteomes" id="UP001515480">
    <property type="component" value="Unassembled WGS sequence"/>
</dbReference>
<accession>A0AB34JSD1</accession>
<evidence type="ECO:0000256" key="5">
    <source>
        <dbReference type="SAM" id="MobiDB-lite"/>
    </source>
</evidence>
<dbReference type="GO" id="GO:0006364">
    <property type="term" value="P:rRNA processing"/>
    <property type="evidence" value="ECO:0007669"/>
    <property type="project" value="UniProtKB-KW"/>
</dbReference>
<dbReference type="GO" id="GO:0030688">
    <property type="term" value="C:preribosome, small subunit precursor"/>
    <property type="evidence" value="ECO:0007669"/>
    <property type="project" value="InterPro"/>
</dbReference>
<dbReference type="PANTHER" id="PTHR13026">
    <property type="entry name" value="NNP-1 PROTEIN NOVEL NUCLEAR PROTEIN 1 NOP52"/>
    <property type="match status" value="1"/>
</dbReference>